<dbReference type="eggNOG" id="COG3919">
    <property type="taxonomic scope" value="Bacteria"/>
</dbReference>
<keyword evidence="4" id="KW-1185">Reference proteome</keyword>
<dbReference type="GO" id="GO:0005524">
    <property type="term" value="F:ATP binding"/>
    <property type="evidence" value="ECO:0007669"/>
    <property type="project" value="UniProtKB-UniRule"/>
</dbReference>
<dbReference type="AlphaFoldDB" id="A0A059KHG8"/>
<accession>A0A059KHG8</accession>
<dbReference type="GO" id="GO:0046872">
    <property type="term" value="F:metal ion binding"/>
    <property type="evidence" value="ECO:0007669"/>
    <property type="project" value="InterPro"/>
</dbReference>
<dbReference type="InterPro" id="IPR013815">
    <property type="entry name" value="ATP_grasp_subdomain_1"/>
</dbReference>
<sequence length="423" mass="46756">MISSSPTSPSSPSPLPAVVLACRGAPGADLNLVRALGRDGVPVIVVGEYPFPPSGYSRHCIEFICARDFTLHPQRLLKVLRELRMRHGQALPVFASADPDLRVMAELHAELVGTALWLSSSPDMIARLQDQRRFAELARQHELPVPALHAPRTLEEVEALGRTLAYPVVVKPARAGCWHRPGIDPALSRCRAVQVEDAQALMRLCCQLAPHGLELVIQDRVPGDVDQQWTVHACIARGGTPVALATTRTLRNWPADFGPACHLETVAMPALEAEACAMLQRLKLRGMVSMNFRRDPRTGRMWLLEINPRASGASLLLARAGLNLPARVHREVCGRPPLPETPWRTGLRYRHGRADLRAFLVRHRQGREPLLRGLLSMLHPRTVFRAFDPADMGPPVQMTIDWLLGKLRGSGRWVWSRLGPGAA</sequence>
<dbReference type="Gene3D" id="3.30.1490.20">
    <property type="entry name" value="ATP-grasp fold, A domain"/>
    <property type="match status" value="1"/>
</dbReference>
<keyword evidence="1" id="KW-0547">Nucleotide-binding</keyword>
<evidence type="ECO:0000313" key="3">
    <source>
        <dbReference type="EMBL" id="KDB50896.1"/>
    </source>
</evidence>
<organism evidence="3 4">
    <name type="scientific">Sphaerotilus natans subsp. natans DSM 6575</name>
    <dbReference type="NCBI Taxonomy" id="1286631"/>
    <lineage>
        <taxon>Bacteria</taxon>
        <taxon>Pseudomonadati</taxon>
        <taxon>Pseudomonadota</taxon>
        <taxon>Betaproteobacteria</taxon>
        <taxon>Burkholderiales</taxon>
        <taxon>Sphaerotilaceae</taxon>
        <taxon>Sphaerotilus</taxon>
    </lineage>
</organism>
<protein>
    <recommendedName>
        <fullName evidence="2">ATP-grasp domain-containing protein</fullName>
    </recommendedName>
</protein>
<dbReference type="PROSITE" id="PS50975">
    <property type="entry name" value="ATP_GRASP"/>
    <property type="match status" value="1"/>
</dbReference>
<dbReference type="Pfam" id="PF15632">
    <property type="entry name" value="ATPgrasp_Ter"/>
    <property type="match status" value="1"/>
</dbReference>
<reference evidence="3 4" key="1">
    <citation type="journal article" date="2014" name="FEMS Microbiol. Ecol.">
        <title>Sphaerotilus natans encrusted with nanoball-shaped Fe(III) oxide minerals formed by nitrate-reducing mixotrophic Fe(II) oxidation.</title>
        <authorList>
            <person name="Park S."/>
            <person name="Kim D.H."/>
            <person name="Lee J.H."/>
            <person name="Hur H.G."/>
        </authorList>
    </citation>
    <scope>NUCLEOTIDE SEQUENCE [LARGE SCALE GENOMIC DNA]</scope>
    <source>
        <strain evidence="3 4">DSM 6575</strain>
    </source>
</reference>
<dbReference type="Proteomes" id="UP000026714">
    <property type="component" value="Unassembled WGS sequence"/>
</dbReference>
<name>A0A059KHG8_9BURK</name>
<keyword evidence="1" id="KW-0067">ATP-binding</keyword>
<dbReference type="InterPro" id="IPR011761">
    <property type="entry name" value="ATP-grasp"/>
</dbReference>
<comment type="caution">
    <text evidence="3">The sequence shown here is derived from an EMBL/GenBank/DDBJ whole genome shotgun (WGS) entry which is preliminary data.</text>
</comment>
<dbReference type="SUPFAM" id="SSF56059">
    <property type="entry name" value="Glutathione synthetase ATP-binding domain-like"/>
    <property type="match status" value="1"/>
</dbReference>
<evidence type="ECO:0000313" key="4">
    <source>
        <dbReference type="Proteomes" id="UP000026714"/>
    </source>
</evidence>
<dbReference type="Gene3D" id="3.30.470.20">
    <property type="entry name" value="ATP-grasp fold, B domain"/>
    <property type="match status" value="1"/>
</dbReference>
<dbReference type="EMBL" id="AZRA01000106">
    <property type="protein sequence ID" value="KDB50896.1"/>
    <property type="molecule type" value="Genomic_DNA"/>
</dbReference>
<evidence type="ECO:0000259" key="2">
    <source>
        <dbReference type="PROSITE" id="PS50975"/>
    </source>
</evidence>
<feature type="domain" description="ATP-grasp" evidence="2">
    <location>
        <begin position="135"/>
        <end position="333"/>
    </location>
</feature>
<evidence type="ECO:0000256" key="1">
    <source>
        <dbReference type="PROSITE-ProRule" id="PRU00409"/>
    </source>
</evidence>
<dbReference type="RefSeq" id="WP_139330750.1">
    <property type="nucleotide sequence ID" value="NZ_AZRA01000106.1"/>
</dbReference>
<proteinExistence type="predicted"/>
<dbReference type="STRING" id="34103.SAMN05421778_1048"/>
<gene>
    <name evidence="3" type="ORF">X805_35180</name>
</gene>